<dbReference type="NCBIfam" id="NF002481">
    <property type="entry name" value="PRK01747.1-2"/>
    <property type="match status" value="1"/>
</dbReference>
<dbReference type="GO" id="GO:0016645">
    <property type="term" value="F:oxidoreductase activity, acting on the CH-NH group of donors"/>
    <property type="evidence" value="ECO:0007669"/>
    <property type="project" value="InterPro"/>
</dbReference>
<dbReference type="InterPro" id="IPR017610">
    <property type="entry name" value="tRNA_S-uridine_synth_MnmC_C"/>
</dbReference>
<keyword evidence="6 10" id="KW-0819">tRNA processing</keyword>
<keyword evidence="7 10" id="KW-0274">FAD</keyword>
<dbReference type="InterPro" id="IPR006076">
    <property type="entry name" value="FAD-dep_OxRdtase"/>
</dbReference>
<dbReference type="PANTHER" id="PTHR13847">
    <property type="entry name" value="SARCOSINE DEHYDROGENASE-RELATED"/>
    <property type="match status" value="1"/>
</dbReference>
<sequence length="673" mass="73900">MKSTSATVHFNTQGTPVADNFDDVYFSNDSGIDETMHVFMGGNDLPGRWLEHQKSHFVIGETGFGTGLNCLVAMHAFRQFRHANPDHPLTHLFILTTEKYPLLQDDIKKALLAFPTLAEAADLLVAQYPMALQGCHRLHFNAFSTTLDLWQGDVHALLPQWHTPVDGLVDAWFLDGFAPSKNPQMWTDALFSQLGRLSKPGATFGTFTAAGVVKRGLSAAGFEVKKHPGFGRKRDMLVGRYAELRRKKIDAPYYRFSSVALTAHHRVAIVGGGLAGACTAYALAKRGISATLFCHSDSLAQGASGNPQGGFYPQLHAQASFPSQIQALSFLYANRHYRQLAQHRPFSHDWCGVLQLGFSEEVVKRQHKMVSADIWPSEMIAPVNEQEVTAIAGVHLPYSGIYIPQGGWICPPELVTSLINAAAEYVDVKLSHQITEIRESTDVVNLTINNTRYDFDHVILATGADSITLDIFDQLPLRPVRGQVEAIPTQPPIVNLKAVICHKGYLTPAYQGRHALGSTYQKNDVDCTPRESETHINLQTHRKALASSQWIDKLKYDGTARASVRLGMPDHQPAVGLLGDTEKQARDYADLFKGQPLSAMPLPAKGRVSVFTGLGSRGLTTAPLMAEMLVSQLCHQPLPMANSLLQALNPNRFVIRACQRGAAETDTIGGKED</sequence>
<comment type="cofactor">
    <cofactor evidence="10">
        <name>FAD</name>
        <dbReference type="ChEBI" id="CHEBI:57692"/>
    </cofactor>
</comment>
<comment type="function">
    <text evidence="10">Catalyzes the last two steps in the biosynthesis of 5-methylaminomethyl-2-thiouridine (mnm(5)s(2)U) at the wobble position (U34) in tRNA. Catalyzes the FAD-dependent demodification of cmnm(5)s(2)U34 to nm(5)s(2)U34, followed by the transfer of a methyl group from S-adenosyl-L-methionine to nm(5)s(2)U34, to form mnm(5)s(2)U34.</text>
</comment>
<proteinExistence type="inferred from homology"/>
<dbReference type="InterPro" id="IPR029063">
    <property type="entry name" value="SAM-dependent_MTases_sf"/>
</dbReference>
<evidence type="ECO:0000256" key="4">
    <source>
        <dbReference type="ARBA" id="ARBA00022679"/>
    </source>
</evidence>
<name>A0A6M4MHZ7_9ALTE</name>
<comment type="similarity">
    <text evidence="10">In the C-terminal section; belongs to the DAO family.</text>
</comment>
<gene>
    <name evidence="10 13" type="primary">mnmC</name>
    <name evidence="13" type="ORF">CA267_016445</name>
</gene>
<dbReference type="InterPro" id="IPR036188">
    <property type="entry name" value="FAD/NAD-bd_sf"/>
</dbReference>
<dbReference type="GO" id="GO:0050660">
    <property type="term" value="F:flavin adenine dinucleotide binding"/>
    <property type="evidence" value="ECO:0007669"/>
    <property type="project" value="UniProtKB-UniRule"/>
</dbReference>
<dbReference type="KEGG" id="apel:CA267_016445"/>
<dbReference type="NCBIfam" id="TIGR03197">
    <property type="entry name" value="MnmC_Cterm"/>
    <property type="match status" value="1"/>
</dbReference>
<evidence type="ECO:0000256" key="1">
    <source>
        <dbReference type="ARBA" id="ARBA00022490"/>
    </source>
</evidence>
<dbReference type="GO" id="GO:0032259">
    <property type="term" value="P:methylation"/>
    <property type="evidence" value="ECO:0007669"/>
    <property type="project" value="UniProtKB-KW"/>
</dbReference>
<dbReference type="Gene3D" id="3.40.50.150">
    <property type="entry name" value="Vaccinia Virus protein VP39"/>
    <property type="match status" value="1"/>
</dbReference>
<evidence type="ECO:0000313" key="13">
    <source>
        <dbReference type="EMBL" id="QJR82225.1"/>
    </source>
</evidence>
<comment type="subcellular location">
    <subcellularLocation>
        <location evidence="10">Cytoplasm</location>
    </subcellularLocation>
</comment>
<evidence type="ECO:0000256" key="9">
    <source>
        <dbReference type="ARBA" id="ARBA00023268"/>
    </source>
</evidence>
<dbReference type="RefSeq" id="WP_075609781.1">
    <property type="nucleotide sequence ID" value="NZ_CP052766.1"/>
</dbReference>
<keyword evidence="5 10" id="KW-0949">S-adenosyl-L-methionine</keyword>
<reference evidence="14" key="1">
    <citation type="submission" date="2014-12" db="EMBL/GenBank/DDBJ databases">
        <title>Complete genome sequence of a multi-drug resistant Klebsiella pneumoniae.</title>
        <authorList>
            <person name="Hua X."/>
            <person name="Chen Q."/>
            <person name="Li X."/>
            <person name="Feng Y."/>
            <person name="Ruan Z."/>
            <person name="Yu Y."/>
        </authorList>
    </citation>
    <scope>NUCLEOTIDE SEQUENCE [LARGE SCALE GENOMIC DNA]</scope>
    <source>
        <strain evidence="14">5.12</strain>
    </source>
</reference>
<keyword evidence="2 10" id="KW-0489">Methyltransferase</keyword>
<dbReference type="GO" id="GO:0002098">
    <property type="term" value="P:tRNA wobble uridine modification"/>
    <property type="evidence" value="ECO:0007669"/>
    <property type="project" value="TreeGrafter"/>
</dbReference>
<protein>
    <recommendedName>
        <fullName evidence="10">tRNA 5-methylaminomethyl-2-thiouridine biosynthesis bifunctional protein MnmC</fullName>
        <shortName evidence="10">tRNA mnm(5)s(2)U biosynthesis bifunctional protein</shortName>
    </recommendedName>
    <domain>
        <recommendedName>
            <fullName evidence="10">tRNA (mnm(5)s(2)U34)-methyltransferase</fullName>
            <ecNumber evidence="10">2.1.1.61</ecNumber>
        </recommendedName>
    </domain>
    <domain>
        <recommendedName>
            <fullName evidence="10">FAD-dependent cmnm(5)s(2)U34 oxidoreductase</fullName>
            <ecNumber evidence="10">1.5.-.-</ecNumber>
        </recommendedName>
    </domain>
</protein>
<keyword evidence="1 10" id="KW-0963">Cytoplasm</keyword>
<dbReference type="EMBL" id="CP052766">
    <property type="protein sequence ID" value="QJR82225.1"/>
    <property type="molecule type" value="Genomic_DNA"/>
</dbReference>
<feature type="region of interest" description="tRNA (mnm(5)s(2)U34)-methyltransferase" evidence="10">
    <location>
        <begin position="1"/>
        <end position="242"/>
    </location>
</feature>
<dbReference type="Pfam" id="PF01266">
    <property type="entry name" value="DAO"/>
    <property type="match status" value="1"/>
</dbReference>
<evidence type="ECO:0000256" key="6">
    <source>
        <dbReference type="ARBA" id="ARBA00022694"/>
    </source>
</evidence>
<comment type="similarity">
    <text evidence="10">In the N-terminal section; belongs to the methyltransferase superfamily. tRNA (mnm(5)s(2)U34)-methyltransferase family.</text>
</comment>
<feature type="region of interest" description="FAD-dependent cmnm(5)s(2)U34 oxidoreductase" evidence="10">
    <location>
        <begin position="270"/>
        <end position="673"/>
    </location>
</feature>
<reference evidence="13 14" key="2">
    <citation type="submission" date="2020-04" db="EMBL/GenBank/DDBJ databases">
        <title>Complete genome sequence of Alteromonas pelagimontana 5.12T.</title>
        <authorList>
            <person name="Sinha R.K."/>
            <person name="Krishnan K.P."/>
            <person name="Kurian J.P."/>
        </authorList>
    </citation>
    <scope>NUCLEOTIDE SEQUENCE [LARGE SCALE GENOMIC DNA]</scope>
    <source>
        <strain evidence="13 14">5.12</strain>
    </source>
</reference>
<dbReference type="EC" id="2.1.1.61" evidence="10"/>
<evidence type="ECO:0000313" key="14">
    <source>
        <dbReference type="Proteomes" id="UP000219285"/>
    </source>
</evidence>
<dbReference type="NCBIfam" id="NF033855">
    <property type="entry name" value="tRNA_MNMC2"/>
    <property type="match status" value="1"/>
</dbReference>
<organism evidence="13 14">
    <name type="scientific">Alteromonas pelagimontana</name>
    <dbReference type="NCBI Taxonomy" id="1858656"/>
    <lineage>
        <taxon>Bacteria</taxon>
        <taxon>Pseudomonadati</taxon>
        <taxon>Pseudomonadota</taxon>
        <taxon>Gammaproteobacteria</taxon>
        <taxon>Alteromonadales</taxon>
        <taxon>Alteromonadaceae</taxon>
        <taxon>Alteromonas/Salinimonas group</taxon>
        <taxon>Alteromonas</taxon>
    </lineage>
</organism>
<dbReference type="OrthoDB" id="9786494at2"/>
<keyword evidence="14" id="KW-1185">Reference proteome</keyword>
<keyword evidence="8 10" id="KW-0560">Oxidoreductase</keyword>
<keyword evidence="4 10" id="KW-0808">Transferase</keyword>
<evidence type="ECO:0000259" key="12">
    <source>
        <dbReference type="Pfam" id="PF05430"/>
    </source>
</evidence>
<evidence type="ECO:0000256" key="2">
    <source>
        <dbReference type="ARBA" id="ARBA00022603"/>
    </source>
</evidence>
<dbReference type="PANTHER" id="PTHR13847:SF283">
    <property type="entry name" value="TRNA 5-METHYLAMINOMETHYL-2-THIOURIDINE BIOSYNTHESIS BIFUNCTIONAL PROTEIN MNMC"/>
    <property type="match status" value="1"/>
</dbReference>
<accession>A0A6M4MHZ7</accession>
<dbReference type="Gene3D" id="3.30.9.10">
    <property type="entry name" value="D-Amino Acid Oxidase, subunit A, domain 2"/>
    <property type="match status" value="1"/>
</dbReference>
<keyword evidence="9 10" id="KW-0511">Multifunctional enzyme</keyword>
<evidence type="ECO:0000256" key="5">
    <source>
        <dbReference type="ARBA" id="ARBA00022691"/>
    </source>
</evidence>
<dbReference type="InterPro" id="IPR023032">
    <property type="entry name" value="tRNA_MAMT_biosynth_bifunc_MnmC"/>
</dbReference>
<dbReference type="Proteomes" id="UP000219285">
    <property type="component" value="Chromosome"/>
</dbReference>
<dbReference type="InterPro" id="IPR047785">
    <property type="entry name" value="tRNA_MNMC2"/>
</dbReference>
<feature type="domain" description="MnmC-like methyltransferase" evidence="12">
    <location>
        <begin position="116"/>
        <end position="240"/>
    </location>
</feature>
<dbReference type="Gene3D" id="3.50.50.60">
    <property type="entry name" value="FAD/NAD(P)-binding domain"/>
    <property type="match status" value="1"/>
</dbReference>
<evidence type="ECO:0000256" key="7">
    <source>
        <dbReference type="ARBA" id="ARBA00022827"/>
    </source>
</evidence>
<dbReference type="InterPro" id="IPR008471">
    <property type="entry name" value="MnmC-like_methylTransf"/>
</dbReference>
<dbReference type="EC" id="1.5.-.-" evidence="10"/>
<comment type="catalytic activity">
    <reaction evidence="10">
        <text>5-aminomethyl-2-thiouridine(34) in tRNA + S-adenosyl-L-methionine = 5-methylaminomethyl-2-thiouridine(34) in tRNA + S-adenosyl-L-homocysteine + H(+)</text>
        <dbReference type="Rhea" id="RHEA:19569"/>
        <dbReference type="Rhea" id="RHEA-COMP:10195"/>
        <dbReference type="Rhea" id="RHEA-COMP:10197"/>
        <dbReference type="ChEBI" id="CHEBI:15378"/>
        <dbReference type="ChEBI" id="CHEBI:57856"/>
        <dbReference type="ChEBI" id="CHEBI:59789"/>
        <dbReference type="ChEBI" id="CHEBI:74454"/>
        <dbReference type="ChEBI" id="CHEBI:74455"/>
        <dbReference type="EC" id="2.1.1.61"/>
    </reaction>
</comment>
<evidence type="ECO:0000256" key="10">
    <source>
        <dbReference type="HAMAP-Rule" id="MF_01102"/>
    </source>
</evidence>
<dbReference type="GO" id="GO:0004808">
    <property type="term" value="F:tRNA (5-methylaminomethyl-2-thiouridylate)(34)-methyltransferase activity"/>
    <property type="evidence" value="ECO:0007669"/>
    <property type="project" value="UniProtKB-EC"/>
</dbReference>
<evidence type="ECO:0000256" key="3">
    <source>
        <dbReference type="ARBA" id="ARBA00022630"/>
    </source>
</evidence>
<feature type="domain" description="FAD dependent oxidoreductase" evidence="11">
    <location>
        <begin position="266"/>
        <end position="630"/>
    </location>
</feature>
<dbReference type="AlphaFoldDB" id="A0A6M4MHZ7"/>
<dbReference type="GO" id="GO:0005737">
    <property type="term" value="C:cytoplasm"/>
    <property type="evidence" value="ECO:0007669"/>
    <property type="project" value="UniProtKB-SubCell"/>
</dbReference>
<evidence type="ECO:0000259" key="11">
    <source>
        <dbReference type="Pfam" id="PF01266"/>
    </source>
</evidence>
<dbReference type="SUPFAM" id="SSF51905">
    <property type="entry name" value="FAD/NAD(P)-binding domain"/>
    <property type="match status" value="1"/>
</dbReference>
<dbReference type="HAMAP" id="MF_01102">
    <property type="entry name" value="MnmC"/>
    <property type="match status" value="1"/>
</dbReference>
<dbReference type="Pfam" id="PF05430">
    <property type="entry name" value="Methyltransf_30"/>
    <property type="match status" value="1"/>
</dbReference>
<evidence type="ECO:0000256" key="8">
    <source>
        <dbReference type="ARBA" id="ARBA00023002"/>
    </source>
</evidence>
<keyword evidence="3 10" id="KW-0285">Flavoprotein</keyword>